<evidence type="ECO:0008006" key="4">
    <source>
        <dbReference type="Google" id="ProtNLM"/>
    </source>
</evidence>
<keyword evidence="1" id="KW-1133">Transmembrane helix</keyword>
<evidence type="ECO:0000313" key="3">
    <source>
        <dbReference type="Proteomes" id="UP000829517"/>
    </source>
</evidence>
<sequence>MKQKLIPFLSVLIPLTIILAVAQYFIQANIFPETPFFYSTWVIYTFHFVITLIIYISILAVHNVLPDKTGLAFLAFTGLKMFAAIVFLIPLFQNDMANPIPTVFSFFIPYFIYLFLEAFYVIKLLK</sequence>
<feature type="transmembrane region" description="Helical" evidence="1">
    <location>
        <begin position="71"/>
        <end position="92"/>
    </location>
</feature>
<dbReference type="Proteomes" id="UP000829517">
    <property type="component" value="Unassembled WGS sequence"/>
</dbReference>
<protein>
    <recommendedName>
        <fullName evidence="4">ATP synthase F0 subunit 6</fullName>
    </recommendedName>
</protein>
<comment type="caution">
    <text evidence="2">The sequence shown here is derived from an EMBL/GenBank/DDBJ whole genome shotgun (WGS) entry which is preliminary data.</text>
</comment>
<keyword evidence="1" id="KW-0812">Transmembrane</keyword>
<dbReference type="EMBL" id="JAETXX010000001">
    <property type="protein sequence ID" value="MCF8713665.1"/>
    <property type="molecule type" value="Genomic_DNA"/>
</dbReference>
<keyword evidence="1" id="KW-0472">Membrane</keyword>
<dbReference type="RefSeq" id="WP_236957627.1">
    <property type="nucleotide sequence ID" value="NZ_JAETXX010000001.1"/>
</dbReference>
<organism evidence="2 3">
    <name type="scientific">Joostella atrarenae</name>
    <dbReference type="NCBI Taxonomy" id="679257"/>
    <lineage>
        <taxon>Bacteria</taxon>
        <taxon>Pseudomonadati</taxon>
        <taxon>Bacteroidota</taxon>
        <taxon>Flavobacteriia</taxon>
        <taxon>Flavobacteriales</taxon>
        <taxon>Flavobacteriaceae</taxon>
        <taxon>Joostella</taxon>
    </lineage>
</organism>
<gene>
    <name evidence="2" type="ORF">JM658_02405</name>
</gene>
<evidence type="ECO:0000256" key="1">
    <source>
        <dbReference type="SAM" id="Phobius"/>
    </source>
</evidence>
<accession>A0ABS9IZR1</accession>
<feature type="transmembrane region" description="Helical" evidence="1">
    <location>
        <begin position="5"/>
        <end position="26"/>
    </location>
</feature>
<evidence type="ECO:0000313" key="2">
    <source>
        <dbReference type="EMBL" id="MCF8713665.1"/>
    </source>
</evidence>
<keyword evidence="3" id="KW-1185">Reference proteome</keyword>
<reference evidence="2 3" key="1">
    <citation type="submission" date="2021-01" db="EMBL/GenBank/DDBJ databases">
        <title>Genome sequencing of Joostella atrarenae M1-2 (= KCTC 23194).</title>
        <authorList>
            <person name="Zakaria M.R."/>
            <person name="Lam M.Q."/>
            <person name="Chong C.S."/>
        </authorList>
    </citation>
    <scope>NUCLEOTIDE SEQUENCE [LARGE SCALE GENOMIC DNA]</scope>
    <source>
        <strain evidence="2 3">M1-2</strain>
    </source>
</reference>
<feature type="transmembrane region" description="Helical" evidence="1">
    <location>
        <begin position="104"/>
        <end position="122"/>
    </location>
</feature>
<proteinExistence type="predicted"/>
<feature type="transmembrane region" description="Helical" evidence="1">
    <location>
        <begin position="38"/>
        <end position="59"/>
    </location>
</feature>
<name>A0ABS9IZR1_9FLAO</name>